<dbReference type="InterPro" id="IPR032675">
    <property type="entry name" value="LRR_dom_sf"/>
</dbReference>
<dbReference type="EMBL" id="JAWXYG010000005">
    <property type="protein sequence ID" value="KAK4271430.1"/>
    <property type="molecule type" value="Genomic_DNA"/>
</dbReference>
<organism evidence="3 4">
    <name type="scientific">Acacia crassicarpa</name>
    <name type="common">northern wattle</name>
    <dbReference type="NCBI Taxonomy" id="499986"/>
    <lineage>
        <taxon>Eukaryota</taxon>
        <taxon>Viridiplantae</taxon>
        <taxon>Streptophyta</taxon>
        <taxon>Embryophyta</taxon>
        <taxon>Tracheophyta</taxon>
        <taxon>Spermatophyta</taxon>
        <taxon>Magnoliopsida</taxon>
        <taxon>eudicotyledons</taxon>
        <taxon>Gunneridae</taxon>
        <taxon>Pentapetalae</taxon>
        <taxon>rosids</taxon>
        <taxon>fabids</taxon>
        <taxon>Fabales</taxon>
        <taxon>Fabaceae</taxon>
        <taxon>Caesalpinioideae</taxon>
        <taxon>mimosoid clade</taxon>
        <taxon>Acacieae</taxon>
        <taxon>Acacia</taxon>
    </lineage>
</organism>
<comment type="caution">
    <text evidence="3">The sequence shown here is derived from an EMBL/GenBank/DDBJ whole genome shotgun (WGS) entry which is preliminary data.</text>
</comment>
<gene>
    <name evidence="3" type="ORF">QN277_020130</name>
</gene>
<name>A0AAE1KEF1_9FABA</name>
<dbReference type="AlphaFoldDB" id="A0AAE1KEF1"/>
<keyword evidence="4" id="KW-1185">Reference proteome</keyword>
<dbReference type="InterPro" id="IPR036047">
    <property type="entry name" value="F-box-like_dom_sf"/>
</dbReference>
<dbReference type="PANTHER" id="PTHR34145:SF54">
    <property type="entry name" value="FBD-ASSOCIATED F-BOX PLANT PROTEIN"/>
    <property type="match status" value="1"/>
</dbReference>
<dbReference type="InterPro" id="IPR001810">
    <property type="entry name" value="F-box_dom"/>
</dbReference>
<evidence type="ECO:0000259" key="2">
    <source>
        <dbReference type="Pfam" id="PF23622"/>
    </source>
</evidence>
<accession>A0AAE1KEF1</accession>
<feature type="domain" description="At1g61320/AtMIF1 LRR" evidence="2">
    <location>
        <begin position="116"/>
        <end position="423"/>
    </location>
</feature>
<dbReference type="Proteomes" id="UP001293593">
    <property type="component" value="Unassembled WGS sequence"/>
</dbReference>
<dbReference type="PANTHER" id="PTHR34145">
    <property type="entry name" value="OS02G0105600 PROTEIN"/>
    <property type="match status" value="1"/>
</dbReference>
<dbReference type="SUPFAM" id="SSF81383">
    <property type="entry name" value="F-box domain"/>
    <property type="match status" value="1"/>
</dbReference>
<evidence type="ECO:0008006" key="5">
    <source>
        <dbReference type="Google" id="ProtNLM"/>
    </source>
</evidence>
<dbReference type="SUPFAM" id="SSF52047">
    <property type="entry name" value="RNI-like"/>
    <property type="match status" value="1"/>
</dbReference>
<dbReference type="Pfam" id="PF23622">
    <property type="entry name" value="LRR_At1g61320_AtMIF1"/>
    <property type="match status" value="1"/>
</dbReference>
<reference evidence="3" key="1">
    <citation type="submission" date="2023-10" db="EMBL/GenBank/DDBJ databases">
        <title>Chromosome-level genome of the transformable northern wattle, Acacia crassicarpa.</title>
        <authorList>
            <person name="Massaro I."/>
            <person name="Sinha N.R."/>
            <person name="Poethig S."/>
            <person name="Leichty A.R."/>
        </authorList>
    </citation>
    <scope>NUCLEOTIDE SEQUENCE</scope>
    <source>
        <strain evidence="3">Acra3RX</strain>
        <tissue evidence="3">Leaf</tissue>
    </source>
</reference>
<dbReference type="Gene3D" id="3.80.10.10">
    <property type="entry name" value="Ribonuclease Inhibitor"/>
    <property type="match status" value="1"/>
</dbReference>
<dbReference type="Pfam" id="PF00646">
    <property type="entry name" value="F-box"/>
    <property type="match status" value="1"/>
</dbReference>
<evidence type="ECO:0000259" key="1">
    <source>
        <dbReference type="Pfam" id="PF00646"/>
    </source>
</evidence>
<dbReference type="InterPro" id="IPR053772">
    <property type="entry name" value="At1g61320/At1g61330-like"/>
</dbReference>
<evidence type="ECO:0000313" key="3">
    <source>
        <dbReference type="EMBL" id="KAK4271430.1"/>
    </source>
</evidence>
<feature type="domain" description="F-box" evidence="1">
    <location>
        <begin position="34"/>
        <end position="67"/>
    </location>
</feature>
<evidence type="ECO:0000313" key="4">
    <source>
        <dbReference type="Proteomes" id="UP001293593"/>
    </source>
</evidence>
<protein>
    <recommendedName>
        <fullName evidence="5">F-box domain-containing protein</fullName>
    </recommendedName>
</protein>
<proteinExistence type="predicted"/>
<dbReference type="InterPro" id="IPR055357">
    <property type="entry name" value="LRR_At1g61320_AtMIF1"/>
</dbReference>
<sequence>MLSRQPLKKVKIECGEDQTVFDAPPPPPPAVPPQLNEDILDYLFSFLPIKEAVQVGTVSRRFKNTWHLNQMLLFGPDFARFNQKELVDVVERVFRFNRTPEIQAFCLHIDPRGIEVLINNWLGICALKRIKELELEFSQPFLLESHYLNITTLQTLKLTYCEIQMPQMLTGLKFLNILVLARLTLTENQLQTLLSNCKLLNTLDISVCFGLEVMNICVKDNNNFKTLKIAYCAGLEDLNINVPSLKSIFYRGAVIRIQFEKALPLKEAYFKFFPSRGYLLSHKVDLLVIDLYYVTVLTVTSAFIEPLAPRMRNGVYREVFFRLAKVRELQILMEGGMFCNPHDIAVFLKSCPTLETLFIDLNSYIFECGLYWKLNEKPLLDNFQYGFHRLRFVKLTGFKFAEYEIELVKVLLQKSVNLETMVFILPSDHRTLLDRPSDAIYYNQLFRSWIVSPIAKIFLYEHSNDETMAPSHQEFY</sequence>